<keyword evidence="11" id="KW-1185">Reference proteome</keyword>
<dbReference type="InterPro" id="IPR036259">
    <property type="entry name" value="MFS_trans_sf"/>
</dbReference>
<gene>
    <name evidence="10" type="ORF">O3G_MSEX004158</name>
</gene>
<evidence type="ECO:0000256" key="4">
    <source>
        <dbReference type="ARBA" id="ARBA00022597"/>
    </source>
</evidence>
<dbReference type="GO" id="GO:0005886">
    <property type="term" value="C:plasma membrane"/>
    <property type="evidence" value="ECO:0007669"/>
    <property type="project" value="UniProtKB-SubCell"/>
</dbReference>
<keyword evidence="6 8" id="KW-1133">Transmembrane helix</keyword>
<keyword evidence="3" id="KW-1003">Cell membrane</keyword>
<dbReference type="InterPro" id="IPR005828">
    <property type="entry name" value="MFS_sugar_transport-like"/>
</dbReference>
<feature type="transmembrane region" description="Helical" evidence="8">
    <location>
        <begin position="290"/>
        <end position="309"/>
    </location>
</feature>
<dbReference type="Pfam" id="PF00083">
    <property type="entry name" value="Sugar_tr"/>
    <property type="match status" value="1"/>
</dbReference>
<dbReference type="Gene3D" id="1.20.1250.20">
    <property type="entry name" value="MFS general substrate transporter like domains"/>
    <property type="match status" value="1"/>
</dbReference>
<dbReference type="InterPro" id="IPR050549">
    <property type="entry name" value="MFS_Trehalose_Transporter"/>
</dbReference>
<feature type="transmembrane region" description="Helical" evidence="8">
    <location>
        <begin position="358"/>
        <end position="378"/>
    </location>
</feature>
<feature type="transmembrane region" description="Helical" evidence="8">
    <location>
        <begin position="316"/>
        <end position="338"/>
    </location>
</feature>
<proteinExistence type="predicted"/>
<feature type="transmembrane region" description="Helical" evidence="8">
    <location>
        <begin position="112"/>
        <end position="131"/>
    </location>
</feature>
<name>A0A921YVF4_MANSE</name>
<feature type="transmembrane region" description="Helical" evidence="8">
    <location>
        <begin position="143"/>
        <end position="162"/>
    </location>
</feature>
<dbReference type="FunFam" id="1.20.1250.20:FF:000218">
    <property type="entry name" value="facilitated trehalose transporter Tret1"/>
    <property type="match status" value="1"/>
</dbReference>
<organism evidence="10 11">
    <name type="scientific">Manduca sexta</name>
    <name type="common">Tobacco hawkmoth</name>
    <name type="synonym">Tobacco hornworm</name>
    <dbReference type="NCBI Taxonomy" id="7130"/>
    <lineage>
        <taxon>Eukaryota</taxon>
        <taxon>Metazoa</taxon>
        <taxon>Ecdysozoa</taxon>
        <taxon>Arthropoda</taxon>
        <taxon>Hexapoda</taxon>
        <taxon>Insecta</taxon>
        <taxon>Pterygota</taxon>
        <taxon>Neoptera</taxon>
        <taxon>Endopterygota</taxon>
        <taxon>Lepidoptera</taxon>
        <taxon>Glossata</taxon>
        <taxon>Ditrysia</taxon>
        <taxon>Bombycoidea</taxon>
        <taxon>Sphingidae</taxon>
        <taxon>Sphinginae</taxon>
        <taxon>Sphingini</taxon>
        <taxon>Manduca</taxon>
    </lineage>
</organism>
<evidence type="ECO:0000259" key="9">
    <source>
        <dbReference type="PROSITE" id="PS50850"/>
    </source>
</evidence>
<keyword evidence="2" id="KW-0813">Transport</keyword>
<feature type="transmembrane region" description="Helical" evidence="8">
    <location>
        <begin position="53"/>
        <end position="75"/>
    </location>
</feature>
<feature type="transmembrane region" description="Helical" evidence="8">
    <location>
        <begin position="12"/>
        <end position="33"/>
    </location>
</feature>
<dbReference type="OrthoDB" id="4142200at2759"/>
<evidence type="ECO:0000313" key="11">
    <source>
        <dbReference type="Proteomes" id="UP000791440"/>
    </source>
</evidence>
<feature type="transmembrane region" description="Helical" evidence="8">
    <location>
        <begin position="251"/>
        <end position="270"/>
    </location>
</feature>
<dbReference type="PROSITE" id="PS00216">
    <property type="entry name" value="SUGAR_TRANSPORT_1"/>
    <property type="match status" value="2"/>
</dbReference>
<dbReference type="EMBL" id="JH668326">
    <property type="protein sequence ID" value="KAG6445905.1"/>
    <property type="molecule type" value="Genomic_DNA"/>
</dbReference>
<keyword evidence="5 8" id="KW-0812">Transmembrane</keyword>
<reference evidence="10" key="1">
    <citation type="journal article" date="2016" name="Insect Biochem. Mol. Biol.">
        <title>Multifaceted biological insights from a draft genome sequence of the tobacco hornworm moth, Manduca sexta.</title>
        <authorList>
            <person name="Kanost M.R."/>
            <person name="Arrese E.L."/>
            <person name="Cao X."/>
            <person name="Chen Y.R."/>
            <person name="Chellapilla S."/>
            <person name="Goldsmith M.R."/>
            <person name="Grosse-Wilde E."/>
            <person name="Heckel D.G."/>
            <person name="Herndon N."/>
            <person name="Jiang H."/>
            <person name="Papanicolaou A."/>
            <person name="Qu J."/>
            <person name="Soulages J.L."/>
            <person name="Vogel H."/>
            <person name="Walters J."/>
            <person name="Waterhouse R.M."/>
            <person name="Ahn S.J."/>
            <person name="Almeida F.C."/>
            <person name="An C."/>
            <person name="Aqrawi P."/>
            <person name="Bretschneider A."/>
            <person name="Bryant W.B."/>
            <person name="Bucks S."/>
            <person name="Chao H."/>
            <person name="Chevignon G."/>
            <person name="Christen J.M."/>
            <person name="Clarke D.F."/>
            <person name="Dittmer N.T."/>
            <person name="Ferguson L.C.F."/>
            <person name="Garavelou S."/>
            <person name="Gordon K.H.J."/>
            <person name="Gunaratna R.T."/>
            <person name="Han Y."/>
            <person name="Hauser F."/>
            <person name="He Y."/>
            <person name="Heidel-Fischer H."/>
            <person name="Hirsh A."/>
            <person name="Hu Y."/>
            <person name="Jiang H."/>
            <person name="Kalra D."/>
            <person name="Klinner C."/>
            <person name="Konig C."/>
            <person name="Kovar C."/>
            <person name="Kroll A.R."/>
            <person name="Kuwar S.S."/>
            <person name="Lee S.L."/>
            <person name="Lehman R."/>
            <person name="Li K."/>
            <person name="Li Z."/>
            <person name="Liang H."/>
            <person name="Lovelace S."/>
            <person name="Lu Z."/>
            <person name="Mansfield J.H."/>
            <person name="McCulloch K.J."/>
            <person name="Mathew T."/>
            <person name="Morton B."/>
            <person name="Muzny D.M."/>
            <person name="Neunemann D."/>
            <person name="Ongeri F."/>
            <person name="Pauchet Y."/>
            <person name="Pu L.L."/>
            <person name="Pyrousis I."/>
            <person name="Rao X.J."/>
            <person name="Redding A."/>
            <person name="Roesel C."/>
            <person name="Sanchez-Gracia A."/>
            <person name="Schaack S."/>
            <person name="Shukla A."/>
            <person name="Tetreau G."/>
            <person name="Wang Y."/>
            <person name="Xiong G.H."/>
            <person name="Traut W."/>
            <person name="Walsh T.K."/>
            <person name="Worley K.C."/>
            <person name="Wu D."/>
            <person name="Wu W."/>
            <person name="Wu Y.Q."/>
            <person name="Zhang X."/>
            <person name="Zou Z."/>
            <person name="Zucker H."/>
            <person name="Briscoe A.D."/>
            <person name="Burmester T."/>
            <person name="Clem R.J."/>
            <person name="Feyereisen R."/>
            <person name="Grimmelikhuijzen C.J.P."/>
            <person name="Hamodrakas S.J."/>
            <person name="Hansson B.S."/>
            <person name="Huguet E."/>
            <person name="Jermiin L.S."/>
            <person name="Lan Q."/>
            <person name="Lehman H.K."/>
            <person name="Lorenzen M."/>
            <person name="Merzendorfer H."/>
            <person name="Michalopoulos I."/>
            <person name="Morton D.B."/>
            <person name="Muthukrishnan S."/>
            <person name="Oakeshott J.G."/>
            <person name="Palmer W."/>
            <person name="Park Y."/>
            <person name="Passarelli A.L."/>
            <person name="Rozas J."/>
            <person name="Schwartz L.M."/>
            <person name="Smith W."/>
            <person name="Southgate A."/>
            <person name="Vilcinskas A."/>
            <person name="Vogt R."/>
            <person name="Wang P."/>
            <person name="Werren J."/>
            <person name="Yu X.Q."/>
            <person name="Zhou J.J."/>
            <person name="Brown S.J."/>
            <person name="Scherer S.E."/>
            <person name="Richards S."/>
            <person name="Blissard G.W."/>
        </authorList>
    </citation>
    <scope>NUCLEOTIDE SEQUENCE</scope>
</reference>
<evidence type="ECO:0000256" key="8">
    <source>
        <dbReference type="SAM" id="Phobius"/>
    </source>
</evidence>
<protein>
    <recommendedName>
        <fullName evidence="9">Major facilitator superfamily (MFS) profile domain-containing protein</fullName>
    </recommendedName>
</protein>
<feature type="domain" description="Major facilitator superfamily (MFS) profile" evidence="9">
    <location>
        <begin position="10"/>
        <end position="445"/>
    </location>
</feature>
<dbReference type="PANTHER" id="PTHR48021">
    <property type="match status" value="1"/>
</dbReference>
<evidence type="ECO:0000313" key="10">
    <source>
        <dbReference type="EMBL" id="KAG6445905.1"/>
    </source>
</evidence>
<dbReference type="InterPro" id="IPR005829">
    <property type="entry name" value="Sugar_transporter_CS"/>
</dbReference>
<comment type="caution">
    <text evidence="10">The sequence shown here is derived from an EMBL/GenBank/DDBJ whole genome shotgun (WGS) entry which is preliminary data.</text>
</comment>
<evidence type="ECO:0000256" key="7">
    <source>
        <dbReference type="ARBA" id="ARBA00023136"/>
    </source>
</evidence>
<dbReference type="Proteomes" id="UP000791440">
    <property type="component" value="Unassembled WGS sequence"/>
</dbReference>
<feature type="transmembrane region" description="Helical" evidence="8">
    <location>
        <begin position="390"/>
        <end position="410"/>
    </location>
</feature>
<evidence type="ECO:0000256" key="3">
    <source>
        <dbReference type="ARBA" id="ARBA00022475"/>
    </source>
</evidence>
<comment type="subcellular location">
    <subcellularLocation>
        <location evidence="1">Cell membrane</location>
        <topology evidence="1">Multi-pass membrane protein</topology>
    </subcellularLocation>
</comment>
<keyword evidence="4" id="KW-0762">Sugar transport</keyword>
<feature type="transmembrane region" description="Helical" evidence="8">
    <location>
        <begin position="82"/>
        <end position="106"/>
    </location>
</feature>
<evidence type="ECO:0000256" key="1">
    <source>
        <dbReference type="ARBA" id="ARBA00004651"/>
    </source>
</evidence>
<dbReference type="PANTHER" id="PTHR48021:SF46">
    <property type="entry name" value="MAJOR FACILITATOR SUPERFAMILY (MFS) PROFILE DOMAIN-CONTAINING PROTEIN"/>
    <property type="match status" value="1"/>
</dbReference>
<evidence type="ECO:0000256" key="6">
    <source>
        <dbReference type="ARBA" id="ARBA00022989"/>
    </source>
</evidence>
<dbReference type="PROSITE" id="PS50850">
    <property type="entry name" value="MFS"/>
    <property type="match status" value="1"/>
</dbReference>
<evidence type="ECO:0000256" key="5">
    <source>
        <dbReference type="ARBA" id="ARBA00022692"/>
    </source>
</evidence>
<dbReference type="GO" id="GO:0022857">
    <property type="term" value="F:transmembrane transporter activity"/>
    <property type="evidence" value="ECO:0007669"/>
    <property type="project" value="InterPro"/>
</dbReference>
<dbReference type="AlphaFoldDB" id="A0A921YVF4"/>
<dbReference type="InterPro" id="IPR020846">
    <property type="entry name" value="MFS_dom"/>
</dbReference>
<reference evidence="10" key="2">
    <citation type="submission" date="2020-12" db="EMBL/GenBank/DDBJ databases">
        <authorList>
            <person name="Kanost M."/>
        </authorList>
    </citation>
    <scope>NUCLEOTIDE SEQUENCE</scope>
</reference>
<dbReference type="SUPFAM" id="SSF103473">
    <property type="entry name" value="MFS general substrate transporter"/>
    <property type="match status" value="1"/>
</dbReference>
<accession>A0A921YVF4</accession>
<keyword evidence="7 8" id="KW-0472">Membrane</keyword>
<sequence>MEENSDNRKVQYFALMAVSLASLTCGVAVYWCSPMIPKFINNELSFGISKEETSWIAALSSPGYMAGSLATSYIADRFGRRVAILGSAIPMTIGTIILVCANHAWMIYIVRFIWGCSTGVFMTVSVIYLVEIADKDIRGTLNVANRFMFNFGSFVVMSVGPFVEYNTLNYMLLVLPIVYFSVCWWIPETPYYRLKEGNVDAARKELLLLRGYKDPKVLEEQLTSMESNVKKEMRRSGTAKELFTGRQYKKAIIIVMGLKLTQIMSGSIPIQQYFGSIIQESNKDIQLSTALILFGGLRFCAGILSSFLVDKVGRRPILITTYTGACLCLTTVAVYFYFKEVVGIENESTSPYRYITFVGINVSNVLATIGFDSLLFVIPAELFPINVKSVAMTCLNIFGGCMNFVTVKGYQSLKNWTGLSGVFGYFAVSALLGALFTTFMVPETKGKSLRQIQVELQGNIYDDADESLNKVSYDVNGKVDIEMNEIANNKK</sequence>
<feature type="transmembrane region" description="Helical" evidence="8">
    <location>
        <begin position="168"/>
        <end position="186"/>
    </location>
</feature>
<feature type="transmembrane region" description="Helical" evidence="8">
    <location>
        <begin position="422"/>
        <end position="441"/>
    </location>
</feature>
<evidence type="ECO:0000256" key="2">
    <source>
        <dbReference type="ARBA" id="ARBA00022448"/>
    </source>
</evidence>